<gene>
    <name evidence="1" type="ORF">FRX31_017157</name>
</gene>
<dbReference type="EMBL" id="JABWDY010020313">
    <property type="protein sequence ID" value="KAF5193255.1"/>
    <property type="molecule type" value="Genomic_DNA"/>
</dbReference>
<protein>
    <submittedName>
        <fullName evidence="1">Uncharacterized protein</fullName>
    </submittedName>
</protein>
<accession>A0A7J6WA47</accession>
<keyword evidence="2" id="KW-1185">Reference proteome</keyword>
<dbReference type="AlphaFoldDB" id="A0A7J6WA47"/>
<reference evidence="1 2" key="1">
    <citation type="submission" date="2020-06" db="EMBL/GenBank/DDBJ databases">
        <title>Transcriptomic and genomic resources for Thalictrum thalictroides and T. hernandezii: Facilitating candidate gene discovery in an emerging model plant lineage.</title>
        <authorList>
            <person name="Arias T."/>
            <person name="Riano-Pachon D.M."/>
            <person name="Di Stilio V.S."/>
        </authorList>
    </citation>
    <scope>NUCLEOTIDE SEQUENCE [LARGE SCALE GENOMIC DNA]</scope>
    <source>
        <strain evidence="2">cv. WT478/WT964</strain>
        <tissue evidence="1">Leaves</tissue>
    </source>
</reference>
<evidence type="ECO:0000313" key="1">
    <source>
        <dbReference type="EMBL" id="KAF5193255.1"/>
    </source>
</evidence>
<name>A0A7J6WA47_THATH</name>
<proteinExistence type="predicted"/>
<dbReference type="Proteomes" id="UP000554482">
    <property type="component" value="Unassembled WGS sequence"/>
</dbReference>
<evidence type="ECO:0000313" key="2">
    <source>
        <dbReference type="Proteomes" id="UP000554482"/>
    </source>
</evidence>
<comment type="caution">
    <text evidence="1">The sequence shown here is derived from an EMBL/GenBank/DDBJ whole genome shotgun (WGS) entry which is preliminary data.</text>
</comment>
<organism evidence="1 2">
    <name type="scientific">Thalictrum thalictroides</name>
    <name type="common">Rue-anemone</name>
    <name type="synonym">Anemone thalictroides</name>
    <dbReference type="NCBI Taxonomy" id="46969"/>
    <lineage>
        <taxon>Eukaryota</taxon>
        <taxon>Viridiplantae</taxon>
        <taxon>Streptophyta</taxon>
        <taxon>Embryophyta</taxon>
        <taxon>Tracheophyta</taxon>
        <taxon>Spermatophyta</taxon>
        <taxon>Magnoliopsida</taxon>
        <taxon>Ranunculales</taxon>
        <taxon>Ranunculaceae</taxon>
        <taxon>Thalictroideae</taxon>
        <taxon>Thalictrum</taxon>
    </lineage>
</organism>
<sequence>MSSASVVLKVMNHAIFWGLSREEGGGHRMFNGKSMAEEQIINDIELVAWNWILTNHASDKG</sequence>